<dbReference type="Gene3D" id="3.30.160.20">
    <property type="match status" value="1"/>
</dbReference>
<evidence type="ECO:0000256" key="1">
    <source>
        <dbReference type="ARBA" id="ARBA00022884"/>
    </source>
</evidence>
<name>A0A9P7GI93_9AGAR</name>
<dbReference type="InterPro" id="IPR014720">
    <property type="entry name" value="dsRBD_dom"/>
</dbReference>
<dbReference type="InterPro" id="IPR000999">
    <property type="entry name" value="RNase_III_dom"/>
</dbReference>
<feature type="region of interest" description="Disordered" evidence="3">
    <location>
        <begin position="213"/>
        <end position="277"/>
    </location>
</feature>
<dbReference type="PROSITE" id="PS50137">
    <property type="entry name" value="DS_RBD"/>
    <property type="match status" value="1"/>
</dbReference>
<accession>A0A9P7GI93</accession>
<dbReference type="SUPFAM" id="SSF69065">
    <property type="entry name" value="RNase III domain-like"/>
    <property type="match status" value="1"/>
</dbReference>
<organism evidence="6 7">
    <name type="scientific">Asterophora parasitica</name>
    <dbReference type="NCBI Taxonomy" id="117018"/>
    <lineage>
        <taxon>Eukaryota</taxon>
        <taxon>Fungi</taxon>
        <taxon>Dikarya</taxon>
        <taxon>Basidiomycota</taxon>
        <taxon>Agaricomycotina</taxon>
        <taxon>Agaricomycetes</taxon>
        <taxon>Agaricomycetidae</taxon>
        <taxon>Agaricales</taxon>
        <taxon>Tricholomatineae</taxon>
        <taxon>Lyophyllaceae</taxon>
        <taxon>Asterophora</taxon>
    </lineage>
</organism>
<sequence>MARSFANSVVADSINDVWDTNTSNGDMNYTTPGASLATLLKRNRPPSPPAQIPPLPKVTNPDLILQVYTHISLRRSTGRPEDYGDNERLIQLGRVALDAAATHALFHKRPMLRTLEIRFQREQALSDSNLNRWVTAYNMRQKIRCHPDVFASLHAPKETQSLFCAYVGGVYTELGMETVQEWISQLLLGQTEGSPVFPPPVAHQQIGQEYVYPKAPQPMDAPPSKKARIDHPPPYQSGIFFASQPPPSPPHKQRQTPPHFGSHTAAMVPPPPPPGPLPNPLAPAQPGLPFLPLFNQTAMQRGVKVDYVASFSGPPHAGRWDIRCIVNGIEKGVGMGASKQIAKEEAARHAYYAMGWT</sequence>
<dbReference type="GO" id="GO:0004525">
    <property type="term" value="F:ribonuclease III activity"/>
    <property type="evidence" value="ECO:0007669"/>
    <property type="project" value="InterPro"/>
</dbReference>
<dbReference type="Pfam" id="PF00035">
    <property type="entry name" value="dsrm"/>
    <property type="match status" value="1"/>
</dbReference>
<proteinExistence type="predicted"/>
<evidence type="ECO:0000259" key="4">
    <source>
        <dbReference type="PROSITE" id="PS50137"/>
    </source>
</evidence>
<dbReference type="InterPro" id="IPR036389">
    <property type="entry name" value="RNase_III_sf"/>
</dbReference>
<keyword evidence="7" id="KW-1185">Reference proteome</keyword>
<evidence type="ECO:0000259" key="5">
    <source>
        <dbReference type="PROSITE" id="PS50142"/>
    </source>
</evidence>
<gene>
    <name evidence="6" type="ORF">DXG03_008925</name>
</gene>
<dbReference type="EMBL" id="JABCKV010000008">
    <property type="protein sequence ID" value="KAG5647572.1"/>
    <property type="molecule type" value="Genomic_DNA"/>
</dbReference>
<dbReference type="GO" id="GO:0003723">
    <property type="term" value="F:RNA binding"/>
    <property type="evidence" value="ECO:0007669"/>
    <property type="project" value="UniProtKB-UniRule"/>
</dbReference>
<protein>
    <recommendedName>
        <fullName evidence="8">DRBM domain-containing protein</fullName>
    </recommendedName>
</protein>
<dbReference type="OrthoDB" id="2392202at2759"/>
<reference evidence="6" key="2">
    <citation type="submission" date="2021-10" db="EMBL/GenBank/DDBJ databases">
        <title>Phylogenomics reveals ancestral predisposition of the termite-cultivated fungus Termitomyces towards a domesticated lifestyle.</title>
        <authorList>
            <person name="Auxier B."/>
            <person name="Grum-Grzhimaylo A."/>
            <person name="Cardenas M.E."/>
            <person name="Lodge J.D."/>
            <person name="Laessoe T."/>
            <person name="Pedersen O."/>
            <person name="Smith M.E."/>
            <person name="Kuyper T.W."/>
            <person name="Franco-Molano E.A."/>
            <person name="Baroni T.J."/>
            <person name="Aanen D.K."/>
        </authorList>
    </citation>
    <scope>NUCLEOTIDE SEQUENCE</scope>
    <source>
        <strain evidence="6">AP01</strain>
        <tissue evidence="6">Mycelium</tissue>
    </source>
</reference>
<comment type="caution">
    <text evidence="6">The sequence shown here is derived from an EMBL/GenBank/DDBJ whole genome shotgun (WGS) entry which is preliminary data.</text>
</comment>
<feature type="domain" description="RNase III" evidence="5">
    <location>
        <begin position="58"/>
        <end position="175"/>
    </location>
</feature>
<evidence type="ECO:0000256" key="2">
    <source>
        <dbReference type="PROSITE-ProRule" id="PRU00266"/>
    </source>
</evidence>
<feature type="compositionally biased region" description="Pro residues" evidence="3">
    <location>
        <begin position="268"/>
        <end position="277"/>
    </location>
</feature>
<evidence type="ECO:0000256" key="3">
    <source>
        <dbReference type="SAM" id="MobiDB-lite"/>
    </source>
</evidence>
<keyword evidence="1 2" id="KW-0694">RNA-binding</keyword>
<evidence type="ECO:0008006" key="8">
    <source>
        <dbReference type="Google" id="ProtNLM"/>
    </source>
</evidence>
<dbReference type="SUPFAM" id="SSF54768">
    <property type="entry name" value="dsRNA-binding domain-like"/>
    <property type="match status" value="1"/>
</dbReference>
<evidence type="ECO:0000313" key="6">
    <source>
        <dbReference type="EMBL" id="KAG5647572.1"/>
    </source>
</evidence>
<dbReference type="GO" id="GO:0006396">
    <property type="term" value="P:RNA processing"/>
    <property type="evidence" value="ECO:0007669"/>
    <property type="project" value="InterPro"/>
</dbReference>
<reference evidence="6" key="1">
    <citation type="submission" date="2020-07" db="EMBL/GenBank/DDBJ databases">
        <authorList>
            <person name="Nieuwenhuis M."/>
            <person name="Van De Peppel L.J.J."/>
        </authorList>
    </citation>
    <scope>NUCLEOTIDE SEQUENCE</scope>
    <source>
        <strain evidence="6">AP01</strain>
        <tissue evidence="6">Mycelium</tissue>
    </source>
</reference>
<dbReference type="AlphaFoldDB" id="A0A9P7GI93"/>
<dbReference type="PROSITE" id="PS50142">
    <property type="entry name" value="RNASE_3_2"/>
    <property type="match status" value="1"/>
</dbReference>
<dbReference type="SMART" id="SM00535">
    <property type="entry name" value="RIBOc"/>
    <property type="match status" value="1"/>
</dbReference>
<dbReference type="SMART" id="SM00358">
    <property type="entry name" value="DSRM"/>
    <property type="match status" value="1"/>
</dbReference>
<dbReference type="Gene3D" id="1.10.1520.10">
    <property type="entry name" value="Ribonuclease III domain"/>
    <property type="match status" value="1"/>
</dbReference>
<dbReference type="Proteomes" id="UP000775547">
    <property type="component" value="Unassembled WGS sequence"/>
</dbReference>
<evidence type="ECO:0000313" key="7">
    <source>
        <dbReference type="Proteomes" id="UP000775547"/>
    </source>
</evidence>
<feature type="domain" description="DRBM" evidence="4">
    <location>
        <begin position="286"/>
        <end position="356"/>
    </location>
</feature>